<feature type="domain" description="Schizont-infected cell agglutination extracellular beta" evidence="1">
    <location>
        <begin position="659"/>
        <end position="829"/>
    </location>
</feature>
<gene>
    <name evidence="3" type="ORF">PKNA1_C2_0924700</name>
</gene>
<feature type="domain" description="Schizont-infected cell agglutination extracellular beta" evidence="1">
    <location>
        <begin position="1310"/>
        <end position="1499"/>
    </location>
</feature>
<feature type="domain" description="Schizont-infected cell agglutination extracellular beta" evidence="1">
    <location>
        <begin position="873"/>
        <end position="1042"/>
    </location>
</feature>
<evidence type="ECO:0000313" key="4">
    <source>
        <dbReference type="Proteomes" id="UP000182128"/>
    </source>
</evidence>
<reference evidence="4" key="1">
    <citation type="submission" date="2016-05" db="EMBL/GenBank/DDBJ databases">
        <authorList>
            <person name="Sharaf H."/>
        </authorList>
    </citation>
    <scope>NUCLEOTIDE SEQUENCE [LARGE SCALE GENOMIC DNA]</scope>
    <source>
        <strain evidence="4">H</strain>
    </source>
</reference>
<evidence type="ECO:0000259" key="1">
    <source>
        <dbReference type="Pfam" id="PF12878"/>
    </source>
</evidence>
<feature type="domain" description="Schizont-infected cell agglutination C-terminal" evidence="2">
    <location>
        <begin position="1558"/>
        <end position="1671"/>
    </location>
</feature>
<feature type="domain" description="Schizont-infected cell agglutination extracellular beta" evidence="1">
    <location>
        <begin position="233"/>
        <end position="399"/>
    </location>
</feature>
<feature type="domain" description="Schizont-infected cell agglutination extracellular beta" evidence="1">
    <location>
        <begin position="44"/>
        <end position="199"/>
    </location>
</feature>
<organism evidence="3 4">
    <name type="scientific">Plasmodium knowlesi (strain H)</name>
    <dbReference type="NCBI Taxonomy" id="5851"/>
    <lineage>
        <taxon>Eukaryota</taxon>
        <taxon>Sar</taxon>
        <taxon>Alveolata</taxon>
        <taxon>Apicomplexa</taxon>
        <taxon>Aconoidasida</taxon>
        <taxon>Haemosporida</taxon>
        <taxon>Plasmodiidae</taxon>
        <taxon>Plasmodium</taxon>
        <taxon>Plasmodium (Plasmodium)</taxon>
    </lineage>
</organism>
<accession>A0A5E7WZJ8</accession>
<dbReference type="Pfam" id="PF12879">
    <property type="entry name" value="SICA_C"/>
    <property type="match status" value="1"/>
</dbReference>
<sequence length="1680" mass="187792">MPKPSSGKDGLFAAWLQKLAETQAFTSSADIQAEVCMKKEDQPFCERLKCARDHWQLTDGKSSSNTQEFWDDHVKGELGKLLSDTTTGNGGSTDHCENGPSMDSANKEACKHMTKYLNQMYQNANGGTKGLSDQIIKCALLKEYAKKLKDEAKNRGYCDINEGISHAFNQSNTIKSSATNCQNGGPCIDCTQNENYVSCFSDSDEIKRKVDDMIKGKDAQIQQALTDMNNKSTLCERVKCAANWYKTTGKEEFWTKSVQHLWTELSTAMSNNGKKENDDCTQMDGYRPGTHSEKAACNYLYAGLKQLYQPEATTTAGDNDILKKNLSFRQAVGCFLLHSYANKMKKKAVCEIDAGIKKAFDSWRDPSTKATDTCKKDSNGKEPCVSCPWQGDILESCKINGNGVVGTSTENVENKLKTAVIKEDDARIKEMAKVVNEMKFCDRVECVAARWNKQSNGGSSRTHTWNKVWEDDNGVKKELRELSKEIGTNETDKTVTGLCKIDEKSGKDACILIASGLKSLYDIKDKDAGGTDDAVTASFKRTMQCVLLNALADKMKDDLPCKEERNVNAGIEEAFKKSAEIMGQGKGCLNGNDKCFKCSRVPLRTFVLCNLDSKRNTQNVKTEVDKLLDDKNGGQAEMKQIWDKAIKDICKPCTDKGDLCTQLKCIAPKWAVNRHQKEDQGTWSNMENDFKGRLGELLKDMKNTNYQDPEGKYCTAWSDSDAHGFANKTACKLVAAGLQHISKIQESLSTRQHKPYDNQEFKQFASCLMLKAVAQKMKEDSKICDIEPGIKAAFEKAQQIKDANCKNDKPCIVCKWDDKTKDELNACTISNGKGPTVNVKEKLNDVLTKEKKKDVEGTLQELLKTDQPEGVPLCNRLQCIEARVKEQQAQTQGKSNADDFWTEKGEVGKLWNQLAQAVTTNGKTINGTECTTMDDNRQPTEPEKKACQYLTVGFNKLKENLTNDTSTYPILSKDPLLRQTVGCLLLKEYAKKMKGQSKCLIESGIKKAFGSWKVNKSSPCTANSGPCIECNWEDNEYENCNVNITINGKTEIAKTKVQGMVEDGTLSTSMVDINKTQSLCEKLQCATPKWFQNKMKENSSTKKDWCDFWNQGVKPTLEGLFKHIDEEGKKTNSPCKDFGDGNPLSVERKACNHIAAGLDYINRVQVTQNGQSSAKEDDKFFKQSMMCAALNLYATKIRDATDKSCPIGEDKINRMFADWNQQNNPNSSSPNSCSNGVYGCFECKREEKILDGCDLLVDKDLIGTSSQSQSGTCNTDATNVETQMEGLLKDSAINNTMQKTLSNINEMKSSFCTQVQCAIKQKLKIKNGQATSSGTITQPWNALKEDIGRELTALLKNMNDATKQKDVEQYCKNDTNWNNKGHTERRTNRAACLHFAAGLQHIYGRPNGQKKGPVNGPSFGQTMGCLFLKEYAKQLQKVANKKKQGHSWVHPLCSIEDGINYAFKQSKVIMEATPPCKDTNVPNSCFVCKFEEGYNKCKIGNDEIKTNVEPLLQRKQTQMEETLSNTVCPILLTDLLTPFLPLAPVSIGLSAMAYYFWKYFGPLGKGGQRFRRSPAQVSRPSVQEQLLDHVEEAGPHEYQLVKERKPRSAPTRTKRSGRVNRRTIIEIHFEVLDECQKGDTQLNQKDFLELLIREFMESELMEEEQVPKEEVPSLGSVFMV</sequence>
<dbReference type="Pfam" id="PF12878">
    <property type="entry name" value="SICA_beta"/>
    <property type="match status" value="7"/>
</dbReference>
<protein>
    <submittedName>
        <fullName evidence="3">SICAvar, type I</fullName>
    </submittedName>
</protein>
<proteinExistence type="predicted"/>
<dbReference type="Proteomes" id="UP000182128">
    <property type="component" value="Unassembled WGS sequence"/>
</dbReference>
<evidence type="ECO:0000259" key="2">
    <source>
        <dbReference type="Pfam" id="PF12879"/>
    </source>
</evidence>
<name>A0A5E7WZJ8_PLAKH</name>
<evidence type="ECO:0000313" key="3">
    <source>
        <dbReference type="EMBL" id="SBO20237.1"/>
    </source>
</evidence>
<dbReference type="EMBL" id="CWHQ02000002">
    <property type="protein sequence ID" value="SBO20237.1"/>
    <property type="molecule type" value="Genomic_DNA"/>
</dbReference>
<feature type="domain" description="Schizont-infected cell agglutination extracellular beta" evidence="1">
    <location>
        <begin position="1078"/>
        <end position="1254"/>
    </location>
</feature>
<dbReference type="InterPro" id="IPR024285">
    <property type="entry name" value="SICA_extracell_b"/>
</dbReference>
<feature type="domain" description="Schizont-infected cell agglutination extracellular beta" evidence="1">
    <location>
        <begin position="439"/>
        <end position="600"/>
    </location>
</feature>
<dbReference type="InterPro" id="IPR024288">
    <property type="entry name" value="SICA_C"/>
</dbReference>
<dbReference type="VEuPathDB" id="PlasmoDB:PKNH_0924700"/>